<dbReference type="EMBL" id="MU001742">
    <property type="protein sequence ID" value="KAF2800807.1"/>
    <property type="molecule type" value="Genomic_DNA"/>
</dbReference>
<evidence type="ECO:0000313" key="2">
    <source>
        <dbReference type="EMBL" id="KAF2800807.1"/>
    </source>
</evidence>
<gene>
    <name evidence="2" type="ORF">K505DRAFT_331381</name>
</gene>
<evidence type="ECO:0000256" key="1">
    <source>
        <dbReference type="SAM" id="MobiDB-lite"/>
    </source>
</evidence>
<protein>
    <submittedName>
        <fullName evidence="2">Uncharacterized protein</fullName>
    </submittedName>
</protein>
<dbReference type="Proteomes" id="UP000799757">
    <property type="component" value="Unassembled WGS sequence"/>
</dbReference>
<keyword evidence="3" id="KW-1185">Reference proteome</keyword>
<name>A0A6A6XYZ8_9PLEO</name>
<organism evidence="2 3">
    <name type="scientific">Melanomma pulvis-pyrius CBS 109.77</name>
    <dbReference type="NCBI Taxonomy" id="1314802"/>
    <lineage>
        <taxon>Eukaryota</taxon>
        <taxon>Fungi</taxon>
        <taxon>Dikarya</taxon>
        <taxon>Ascomycota</taxon>
        <taxon>Pezizomycotina</taxon>
        <taxon>Dothideomycetes</taxon>
        <taxon>Pleosporomycetidae</taxon>
        <taxon>Pleosporales</taxon>
        <taxon>Melanommataceae</taxon>
        <taxon>Melanomma</taxon>
    </lineage>
</organism>
<feature type="region of interest" description="Disordered" evidence="1">
    <location>
        <begin position="73"/>
        <end position="96"/>
    </location>
</feature>
<dbReference type="AlphaFoldDB" id="A0A6A6XYZ8"/>
<accession>A0A6A6XYZ8</accession>
<proteinExistence type="predicted"/>
<sequence length="181" mass="19159">MCAACRLRCRLQRVQMGAGRGAGDAEQSSASCHIQTLLVADGDARAGRAHCQTQLRVSRAPVGQRTAVQHTAASTHPTSIHVAPPASTCPPTVRVSPRADLAESPSKEPRGNHVVHVLSSSLDGQPGGTRAVSWNRSTAAPQRLFPDGRVSTCPDEGHSRVKRRAVCPNGLQVALPQQGEW</sequence>
<evidence type="ECO:0000313" key="3">
    <source>
        <dbReference type="Proteomes" id="UP000799757"/>
    </source>
</evidence>
<reference evidence="2" key="1">
    <citation type="journal article" date="2020" name="Stud. Mycol.">
        <title>101 Dothideomycetes genomes: a test case for predicting lifestyles and emergence of pathogens.</title>
        <authorList>
            <person name="Haridas S."/>
            <person name="Albert R."/>
            <person name="Binder M."/>
            <person name="Bloem J."/>
            <person name="Labutti K."/>
            <person name="Salamov A."/>
            <person name="Andreopoulos B."/>
            <person name="Baker S."/>
            <person name="Barry K."/>
            <person name="Bills G."/>
            <person name="Bluhm B."/>
            <person name="Cannon C."/>
            <person name="Castanera R."/>
            <person name="Culley D."/>
            <person name="Daum C."/>
            <person name="Ezra D."/>
            <person name="Gonzalez J."/>
            <person name="Henrissat B."/>
            <person name="Kuo A."/>
            <person name="Liang C."/>
            <person name="Lipzen A."/>
            <person name="Lutzoni F."/>
            <person name="Magnuson J."/>
            <person name="Mondo S."/>
            <person name="Nolan M."/>
            <person name="Ohm R."/>
            <person name="Pangilinan J."/>
            <person name="Park H.-J."/>
            <person name="Ramirez L."/>
            <person name="Alfaro M."/>
            <person name="Sun H."/>
            <person name="Tritt A."/>
            <person name="Yoshinaga Y."/>
            <person name="Zwiers L.-H."/>
            <person name="Turgeon B."/>
            <person name="Goodwin S."/>
            <person name="Spatafora J."/>
            <person name="Crous P."/>
            <person name="Grigoriev I."/>
        </authorList>
    </citation>
    <scope>NUCLEOTIDE SEQUENCE</scope>
    <source>
        <strain evidence="2">CBS 109.77</strain>
    </source>
</reference>